<feature type="region of interest" description="Disordered" evidence="1">
    <location>
        <begin position="46"/>
        <end position="70"/>
    </location>
</feature>
<proteinExistence type="predicted"/>
<name>A0AAV6KC95_9ERIC</name>
<evidence type="ECO:0000313" key="2">
    <source>
        <dbReference type="EMBL" id="KAG5549934.1"/>
    </source>
</evidence>
<keyword evidence="3" id="KW-1185">Reference proteome</keyword>
<dbReference type="EMBL" id="JACTNZ010000005">
    <property type="protein sequence ID" value="KAG5549934.1"/>
    <property type="molecule type" value="Genomic_DNA"/>
</dbReference>
<dbReference type="Proteomes" id="UP000823749">
    <property type="component" value="Chromosome 5"/>
</dbReference>
<comment type="caution">
    <text evidence="2">The sequence shown here is derived from an EMBL/GenBank/DDBJ whole genome shotgun (WGS) entry which is preliminary data.</text>
</comment>
<evidence type="ECO:0000256" key="1">
    <source>
        <dbReference type="SAM" id="MobiDB-lite"/>
    </source>
</evidence>
<sequence>MFKRRTVPEKSGATIPNSISNPTLGSISKSDQSFLRVHEEFRRERFGTQKMMGDEAENGGVRRERFGTQKVTPFANTLPPCSRKTKQKYTYSINCQNMHRNMVGFDSPGSKL</sequence>
<accession>A0AAV6KC95</accession>
<reference evidence="2" key="1">
    <citation type="submission" date="2020-08" db="EMBL/GenBank/DDBJ databases">
        <title>Plant Genome Project.</title>
        <authorList>
            <person name="Zhang R.-G."/>
        </authorList>
    </citation>
    <scope>NUCLEOTIDE SEQUENCE</scope>
    <source>
        <strain evidence="2">WSP0</strain>
        <tissue evidence="2">Leaf</tissue>
    </source>
</reference>
<feature type="region of interest" description="Disordered" evidence="1">
    <location>
        <begin position="1"/>
        <end position="31"/>
    </location>
</feature>
<organism evidence="2 3">
    <name type="scientific">Rhododendron griersonianum</name>
    <dbReference type="NCBI Taxonomy" id="479676"/>
    <lineage>
        <taxon>Eukaryota</taxon>
        <taxon>Viridiplantae</taxon>
        <taxon>Streptophyta</taxon>
        <taxon>Embryophyta</taxon>
        <taxon>Tracheophyta</taxon>
        <taxon>Spermatophyta</taxon>
        <taxon>Magnoliopsida</taxon>
        <taxon>eudicotyledons</taxon>
        <taxon>Gunneridae</taxon>
        <taxon>Pentapetalae</taxon>
        <taxon>asterids</taxon>
        <taxon>Ericales</taxon>
        <taxon>Ericaceae</taxon>
        <taxon>Ericoideae</taxon>
        <taxon>Rhodoreae</taxon>
        <taxon>Rhododendron</taxon>
    </lineage>
</organism>
<feature type="compositionally biased region" description="Polar residues" evidence="1">
    <location>
        <begin position="14"/>
        <end position="31"/>
    </location>
</feature>
<protein>
    <submittedName>
        <fullName evidence="2">Uncharacterized protein</fullName>
    </submittedName>
</protein>
<dbReference type="AlphaFoldDB" id="A0AAV6KC95"/>
<evidence type="ECO:0000313" key="3">
    <source>
        <dbReference type="Proteomes" id="UP000823749"/>
    </source>
</evidence>
<gene>
    <name evidence="2" type="ORF">RHGRI_015037</name>
</gene>